<keyword evidence="4" id="KW-0808">Transferase</keyword>
<dbReference type="SUPFAM" id="SSF49785">
    <property type="entry name" value="Galactose-binding domain-like"/>
    <property type="match status" value="1"/>
</dbReference>
<evidence type="ECO:0000256" key="9">
    <source>
        <dbReference type="SAM" id="Coils"/>
    </source>
</evidence>
<organism evidence="12 13">
    <name type="scientific">Paenibacillus tritici</name>
    <dbReference type="NCBI Taxonomy" id="1873425"/>
    <lineage>
        <taxon>Bacteria</taxon>
        <taxon>Bacillati</taxon>
        <taxon>Bacillota</taxon>
        <taxon>Bacilli</taxon>
        <taxon>Bacillales</taxon>
        <taxon>Paenibacillaceae</taxon>
        <taxon>Paenibacillus</taxon>
    </lineage>
</organism>
<name>A0ABX2DUL6_9BACL</name>
<dbReference type="Gene3D" id="3.30.565.10">
    <property type="entry name" value="Histidine kinase-like ATPase, C-terminal domain"/>
    <property type="match status" value="1"/>
</dbReference>
<feature type="transmembrane region" description="Helical" evidence="10">
    <location>
        <begin position="223"/>
        <end position="242"/>
    </location>
</feature>
<comment type="caution">
    <text evidence="12">The sequence shown here is derived from an EMBL/GenBank/DDBJ whole genome shotgun (WGS) entry which is preliminary data.</text>
</comment>
<feature type="domain" description="Histidine kinase" evidence="11">
    <location>
        <begin position="486"/>
        <end position="713"/>
    </location>
</feature>
<dbReference type="Gene3D" id="1.10.287.130">
    <property type="match status" value="1"/>
</dbReference>
<evidence type="ECO:0000313" key="12">
    <source>
        <dbReference type="EMBL" id="NQX48388.1"/>
    </source>
</evidence>
<dbReference type="EC" id="2.7.13.3" evidence="2"/>
<dbReference type="Proteomes" id="UP000711047">
    <property type="component" value="Unassembled WGS sequence"/>
</dbReference>
<feature type="transmembrane region" description="Helical" evidence="10">
    <location>
        <begin position="286"/>
        <end position="306"/>
    </location>
</feature>
<keyword evidence="5" id="KW-0547">Nucleotide-binding</keyword>
<evidence type="ECO:0000256" key="6">
    <source>
        <dbReference type="ARBA" id="ARBA00022777"/>
    </source>
</evidence>
<keyword evidence="10" id="KW-1133">Transmembrane helix</keyword>
<evidence type="ECO:0000259" key="11">
    <source>
        <dbReference type="PROSITE" id="PS50109"/>
    </source>
</evidence>
<evidence type="ECO:0000256" key="8">
    <source>
        <dbReference type="ARBA" id="ARBA00023012"/>
    </source>
</evidence>
<dbReference type="InterPro" id="IPR004358">
    <property type="entry name" value="Sig_transdc_His_kin-like_C"/>
</dbReference>
<evidence type="ECO:0000256" key="2">
    <source>
        <dbReference type="ARBA" id="ARBA00012438"/>
    </source>
</evidence>
<dbReference type="PRINTS" id="PR00344">
    <property type="entry name" value="BCTRLSENSOR"/>
</dbReference>
<keyword evidence="10" id="KW-0812">Transmembrane</keyword>
<evidence type="ECO:0000256" key="3">
    <source>
        <dbReference type="ARBA" id="ARBA00022553"/>
    </source>
</evidence>
<dbReference type="CDD" id="cd00082">
    <property type="entry name" value="HisKA"/>
    <property type="match status" value="1"/>
</dbReference>
<evidence type="ECO:0000256" key="4">
    <source>
        <dbReference type="ARBA" id="ARBA00022679"/>
    </source>
</evidence>
<keyword evidence="13" id="KW-1185">Reference proteome</keyword>
<feature type="coiled-coil region" evidence="9">
    <location>
        <begin position="424"/>
        <end position="454"/>
    </location>
</feature>
<dbReference type="Pfam" id="PF02518">
    <property type="entry name" value="HATPase_c"/>
    <property type="match status" value="1"/>
</dbReference>
<dbReference type="InterPro" id="IPR036890">
    <property type="entry name" value="HATPase_C_sf"/>
</dbReference>
<evidence type="ECO:0000256" key="5">
    <source>
        <dbReference type="ARBA" id="ARBA00022741"/>
    </source>
</evidence>
<dbReference type="EMBL" id="JABMKX010000014">
    <property type="protein sequence ID" value="NQX48388.1"/>
    <property type="molecule type" value="Genomic_DNA"/>
</dbReference>
<feature type="transmembrane region" description="Helical" evidence="10">
    <location>
        <begin position="318"/>
        <end position="336"/>
    </location>
</feature>
<dbReference type="InterPro" id="IPR011623">
    <property type="entry name" value="7TMR_DISM_rcpt_extracell_dom1"/>
</dbReference>
<evidence type="ECO:0000313" key="13">
    <source>
        <dbReference type="Proteomes" id="UP000711047"/>
    </source>
</evidence>
<feature type="transmembrane region" description="Helical" evidence="10">
    <location>
        <begin position="342"/>
        <end position="363"/>
    </location>
</feature>
<keyword evidence="9" id="KW-0175">Coiled coil</keyword>
<dbReference type="SUPFAM" id="SSF47384">
    <property type="entry name" value="Homodimeric domain of signal transducing histidine kinase"/>
    <property type="match status" value="1"/>
</dbReference>
<proteinExistence type="predicted"/>
<dbReference type="Pfam" id="PF00512">
    <property type="entry name" value="HisKA"/>
    <property type="match status" value="1"/>
</dbReference>
<dbReference type="InterPro" id="IPR003594">
    <property type="entry name" value="HATPase_dom"/>
</dbReference>
<dbReference type="PANTHER" id="PTHR43547:SF2">
    <property type="entry name" value="HYBRID SIGNAL TRANSDUCTION HISTIDINE KINASE C"/>
    <property type="match status" value="1"/>
</dbReference>
<dbReference type="InterPro" id="IPR005467">
    <property type="entry name" value="His_kinase_dom"/>
</dbReference>
<gene>
    <name evidence="12" type="ORF">HQN87_23955</name>
</gene>
<dbReference type="SMART" id="SM00388">
    <property type="entry name" value="HisKA"/>
    <property type="match status" value="1"/>
</dbReference>
<dbReference type="Pfam" id="PF07695">
    <property type="entry name" value="7TMR-DISM_7TM"/>
    <property type="match status" value="1"/>
</dbReference>
<dbReference type="PROSITE" id="PS50109">
    <property type="entry name" value="HIS_KIN"/>
    <property type="match status" value="1"/>
</dbReference>
<dbReference type="InterPro" id="IPR008979">
    <property type="entry name" value="Galactose-bd-like_sf"/>
</dbReference>
<dbReference type="InterPro" id="IPR036097">
    <property type="entry name" value="HisK_dim/P_sf"/>
</dbReference>
<evidence type="ECO:0000256" key="10">
    <source>
        <dbReference type="SAM" id="Phobius"/>
    </source>
</evidence>
<dbReference type="PANTHER" id="PTHR43547">
    <property type="entry name" value="TWO-COMPONENT HISTIDINE KINASE"/>
    <property type="match status" value="1"/>
</dbReference>
<feature type="transmembrane region" description="Helical" evidence="10">
    <location>
        <begin position="370"/>
        <end position="391"/>
    </location>
</feature>
<dbReference type="SMART" id="SM00387">
    <property type="entry name" value="HATPase_c"/>
    <property type="match status" value="1"/>
</dbReference>
<keyword evidence="8" id="KW-0902">Two-component regulatory system</keyword>
<evidence type="ECO:0000256" key="7">
    <source>
        <dbReference type="ARBA" id="ARBA00022840"/>
    </source>
</evidence>
<keyword evidence="6" id="KW-0418">Kinase</keyword>
<feature type="transmembrane region" description="Helical" evidence="10">
    <location>
        <begin position="249"/>
        <end position="266"/>
    </location>
</feature>
<protein>
    <recommendedName>
        <fullName evidence="2">histidine kinase</fullName>
        <ecNumber evidence="2">2.7.13.3</ecNumber>
    </recommendedName>
</protein>
<keyword evidence="7" id="KW-0067">ATP-binding</keyword>
<dbReference type="Gene3D" id="2.60.120.260">
    <property type="entry name" value="Galactose-binding domain-like"/>
    <property type="match status" value="1"/>
</dbReference>
<accession>A0ABX2DUL6</accession>
<reference evidence="12 13" key="1">
    <citation type="submission" date="2020-05" db="EMBL/GenBank/DDBJ databases">
        <title>Paenibacillus glebae, sp. nov., Paenibacillus humi sp. nov., Paenibacillus pedi sp. nov., Paenibacillus terrestris sp. nov. and Paenibacillus terricola sp. nov., isolated from a forest top soil sample.</title>
        <authorList>
            <person name="Qi S."/>
            <person name="Carlier A."/>
            <person name="Cnockaert M."/>
            <person name="Vandamme P."/>
        </authorList>
    </citation>
    <scope>NUCLEOTIDE SEQUENCE [LARGE SCALE GENOMIC DNA]</scope>
    <source>
        <strain evidence="12 13">LMG 29502</strain>
    </source>
</reference>
<keyword evidence="10" id="KW-0472">Membrane</keyword>
<dbReference type="InterPro" id="IPR003661">
    <property type="entry name" value="HisK_dim/P_dom"/>
</dbReference>
<dbReference type="CDD" id="cd00075">
    <property type="entry name" value="HATPase"/>
    <property type="match status" value="1"/>
</dbReference>
<comment type="catalytic activity">
    <reaction evidence="1">
        <text>ATP + protein L-histidine = ADP + protein N-phospho-L-histidine.</text>
        <dbReference type="EC" id="2.7.13.3"/>
    </reaction>
</comment>
<keyword evidence="3" id="KW-0597">Phosphoprotein</keyword>
<evidence type="ECO:0000256" key="1">
    <source>
        <dbReference type="ARBA" id="ARBA00000085"/>
    </source>
</evidence>
<dbReference type="SUPFAM" id="SSF55874">
    <property type="entry name" value="ATPase domain of HSP90 chaperone/DNA topoisomerase II/histidine kinase"/>
    <property type="match status" value="1"/>
</dbReference>
<sequence length="720" mass="81691">MMRGMLRFVSRNIWFQLAVAVVIGMAVSYAIVPGSPGVPKHQSKEGILDLTQDSMGKNPQKLQGEWEFYWQELLSPEDIRNRMAAGEQVDRYINIPGSWLGYKLEEQELEGQGFATFRLAIQLNEQDRNERLALRLPTIFHAYKLWVNGELLAEVGEVGQDKHGMTPRLATKLVFFQPEGDTVELVMQVANFHHNRGGITKDIELGGSNVLTVKTHLKIASDMFITASLLVIGVYHLLLYILRRKDRAPLYFGLFTVMFGIRSLLNGELMLTQWLPRFPWELQFKIEYLILCLGGWIITMYFECIFPDVVSRWFRHGSRIVTGILCVVIVVTPAILYSRMLLLIGVIVVLHMVYLMVGLAAAAMRRMEGALIFLLVSVVALVTVINDFLYYNEWSRIGNTSPFGLLVFTIAQMMLLSSRFTRAATNEERIARELQEANTKLTEMNANLEQLVLERTHALSAAHEDLRMSYERLLHSEQGRKKLLAYITHDLRMPLSSMLGYVEAVMDRVKPERNEQYLMYIRDNTVRINRMIGELSFLSHLETGQVEYRMEPVPVVHFLRGFYEQYELVVRDAGLDFNLVIGNTENHGPGLPVVEMDTQRLDQALFNLVSNAMKFTSSGGVVRLALTVDKVQDTRCAIISVQDSGTGIPPEQLEQIFDRNYRVDRPGMDMGVEGSGLGLAICREIVQAHGGTVRAESDGKTGSIFYVSLPLYFSSRKVTE</sequence>